<feature type="region of interest" description="Disordered" evidence="1">
    <location>
        <begin position="36"/>
        <end position="63"/>
    </location>
</feature>
<protein>
    <submittedName>
        <fullName evidence="2">Uncharacterized protein</fullName>
    </submittedName>
</protein>
<name>A0AB39SL49_9ACTN</name>
<dbReference type="RefSeq" id="WP_369264145.1">
    <property type="nucleotide sequence ID" value="NZ_CP163440.1"/>
</dbReference>
<dbReference type="EMBL" id="CP163440">
    <property type="protein sequence ID" value="XDQ67218.1"/>
    <property type="molecule type" value="Genomic_DNA"/>
</dbReference>
<evidence type="ECO:0000313" key="2">
    <source>
        <dbReference type="EMBL" id="XDQ67218.1"/>
    </source>
</evidence>
<sequence length="63" mass="6635">MTGGLLVHGGGERPAFQDAAGVRCRVMVCQKNLISEGRPPRPHACDAWVDSDHDSGRASCSAT</sequence>
<accession>A0AB39SL49</accession>
<gene>
    <name evidence="2" type="ORF">AB5J50_43780</name>
</gene>
<evidence type="ECO:0000256" key="1">
    <source>
        <dbReference type="SAM" id="MobiDB-lite"/>
    </source>
</evidence>
<organism evidence="2">
    <name type="scientific">Streptomyces sp. R35</name>
    <dbReference type="NCBI Taxonomy" id="3238630"/>
    <lineage>
        <taxon>Bacteria</taxon>
        <taxon>Bacillati</taxon>
        <taxon>Actinomycetota</taxon>
        <taxon>Actinomycetes</taxon>
        <taxon>Kitasatosporales</taxon>
        <taxon>Streptomycetaceae</taxon>
        <taxon>Streptomyces</taxon>
    </lineage>
</organism>
<dbReference type="AlphaFoldDB" id="A0AB39SL49"/>
<proteinExistence type="predicted"/>
<reference evidence="2" key="1">
    <citation type="submission" date="2024-07" db="EMBL/GenBank/DDBJ databases">
        <authorList>
            <person name="Yu S.T."/>
        </authorList>
    </citation>
    <scope>NUCLEOTIDE SEQUENCE</scope>
    <source>
        <strain evidence="2">R35</strain>
    </source>
</reference>